<dbReference type="EMBL" id="DS989850">
    <property type="protein sequence ID" value="EDX75278.1"/>
    <property type="molecule type" value="Genomic_DNA"/>
</dbReference>
<reference evidence="2 3" key="1">
    <citation type="submission" date="2008-07" db="EMBL/GenBank/DDBJ databases">
        <authorList>
            <person name="Tandeau de Marsac N."/>
            <person name="Ferriera S."/>
            <person name="Johnson J."/>
            <person name="Kravitz S."/>
            <person name="Beeson K."/>
            <person name="Sutton G."/>
            <person name="Rogers Y.-H."/>
            <person name="Friedman R."/>
            <person name="Frazier M."/>
            <person name="Venter J.C."/>
        </authorList>
    </citation>
    <scope>NUCLEOTIDE SEQUENCE [LARGE SCALE GENOMIC DNA]</scope>
    <source>
        <strain evidence="2 3">PCC 7420</strain>
    </source>
</reference>
<sequence>MLSRQIPPSKYGIDLQPLKSTKNIKPKGDEPWAYESFGVGDRLKLGHFSRANNS</sequence>
<evidence type="ECO:0000313" key="2">
    <source>
        <dbReference type="EMBL" id="EDX75278.1"/>
    </source>
</evidence>
<evidence type="ECO:0000256" key="1">
    <source>
        <dbReference type="SAM" id="MobiDB-lite"/>
    </source>
</evidence>
<protein>
    <submittedName>
        <fullName evidence="2">Uncharacterized protein</fullName>
    </submittedName>
</protein>
<name>B4VRX3_9CYAN</name>
<evidence type="ECO:0000313" key="3">
    <source>
        <dbReference type="Proteomes" id="UP000003835"/>
    </source>
</evidence>
<dbReference type="Proteomes" id="UP000003835">
    <property type="component" value="Unassembled WGS sequence"/>
</dbReference>
<dbReference type="HOGENOM" id="CLU_3042297_0_0_3"/>
<dbReference type="AlphaFoldDB" id="B4VRX3"/>
<accession>B4VRX3</accession>
<proteinExistence type="predicted"/>
<gene>
    <name evidence="2" type="ORF">MC7420_2282</name>
</gene>
<organism evidence="2 3">
    <name type="scientific">Coleofasciculus chthonoplastes PCC 7420</name>
    <dbReference type="NCBI Taxonomy" id="118168"/>
    <lineage>
        <taxon>Bacteria</taxon>
        <taxon>Bacillati</taxon>
        <taxon>Cyanobacteriota</taxon>
        <taxon>Cyanophyceae</taxon>
        <taxon>Coleofasciculales</taxon>
        <taxon>Coleofasciculaceae</taxon>
        <taxon>Coleofasciculus</taxon>
    </lineage>
</organism>
<keyword evidence="3" id="KW-1185">Reference proteome</keyword>
<feature type="region of interest" description="Disordered" evidence="1">
    <location>
        <begin position="1"/>
        <end position="27"/>
    </location>
</feature>